<keyword evidence="1" id="KW-0812">Transmembrane</keyword>
<proteinExistence type="predicted"/>
<protein>
    <recommendedName>
        <fullName evidence="4">Major facilitator superfamily (MFS) profile domain-containing protein</fullName>
    </recommendedName>
</protein>
<name>A0A1G6KRI4_9PSEU</name>
<dbReference type="RefSeq" id="WP_091448573.1">
    <property type="nucleotide sequence ID" value="NZ_FMZZ01000001.1"/>
</dbReference>
<evidence type="ECO:0000313" key="3">
    <source>
        <dbReference type="Proteomes" id="UP000199501"/>
    </source>
</evidence>
<dbReference type="EMBL" id="FMZZ01000001">
    <property type="protein sequence ID" value="SDC33699.1"/>
    <property type="molecule type" value="Genomic_DNA"/>
</dbReference>
<gene>
    <name evidence="2" type="ORF">SAMN05216174_1011063</name>
</gene>
<keyword evidence="3" id="KW-1185">Reference proteome</keyword>
<evidence type="ECO:0008006" key="4">
    <source>
        <dbReference type="Google" id="ProtNLM"/>
    </source>
</evidence>
<keyword evidence="1" id="KW-0472">Membrane</keyword>
<evidence type="ECO:0000313" key="2">
    <source>
        <dbReference type="EMBL" id="SDC33699.1"/>
    </source>
</evidence>
<dbReference type="Proteomes" id="UP000199501">
    <property type="component" value="Unassembled WGS sequence"/>
</dbReference>
<dbReference type="STRING" id="1271860.SAMN05216174_1011063"/>
<evidence type="ECO:0000256" key="1">
    <source>
        <dbReference type="SAM" id="Phobius"/>
    </source>
</evidence>
<dbReference type="OrthoDB" id="3870929at2"/>
<organism evidence="2 3">
    <name type="scientific">Actinokineospora iranica</name>
    <dbReference type="NCBI Taxonomy" id="1271860"/>
    <lineage>
        <taxon>Bacteria</taxon>
        <taxon>Bacillati</taxon>
        <taxon>Actinomycetota</taxon>
        <taxon>Actinomycetes</taxon>
        <taxon>Pseudonocardiales</taxon>
        <taxon>Pseudonocardiaceae</taxon>
        <taxon>Actinokineospora</taxon>
    </lineage>
</organism>
<dbReference type="SUPFAM" id="SSF103473">
    <property type="entry name" value="MFS general substrate transporter"/>
    <property type="match status" value="1"/>
</dbReference>
<keyword evidence="1" id="KW-1133">Transmembrane helix</keyword>
<dbReference type="InterPro" id="IPR036259">
    <property type="entry name" value="MFS_trans_sf"/>
</dbReference>
<feature type="transmembrane region" description="Helical" evidence="1">
    <location>
        <begin position="59"/>
        <end position="77"/>
    </location>
</feature>
<dbReference type="AlphaFoldDB" id="A0A1G6KRI4"/>
<reference evidence="3" key="1">
    <citation type="submission" date="2016-10" db="EMBL/GenBank/DDBJ databases">
        <authorList>
            <person name="Varghese N."/>
            <person name="Submissions S."/>
        </authorList>
    </citation>
    <scope>NUCLEOTIDE SEQUENCE [LARGE SCALE GENOMIC DNA]</scope>
    <source>
        <strain evidence="3">IBRC-M 10403</strain>
    </source>
</reference>
<accession>A0A1G6KRI4</accession>
<sequence>MAAFVTTGVEPELAGLASGLLNTARHIGAAVGLAALTTIADTATTGGHPDALVHGHNTALTATAGVAVVAAMLAFLAPSTSGNHR</sequence>